<name>A0A2P9ALY7_9HYPH</name>
<protein>
    <submittedName>
        <fullName evidence="1">Uncharacterized protein</fullName>
    </submittedName>
</protein>
<keyword evidence="2" id="KW-1185">Reference proteome</keyword>
<proteinExistence type="predicted"/>
<sequence length="30" mass="3490">MGAFDFDRLTGEKANRRFIPELLHINPDLC</sequence>
<evidence type="ECO:0000313" key="2">
    <source>
        <dbReference type="Proteomes" id="UP000245698"/>
    </source>
</evidence>
<dbReference type="Proteomes" id="UP000245698">
    <property type="component" value="Unassembled WGS sequence"/>
</dbReference>
<accession>A0A2P9ALY7</accession>
<gene>
    <name evidence="1" type="ORF">BQ8482_250036</name>
</gene>
<organism evidence="1 2">
    <name type="scientific">Mesorhizobium delmotii</name>
    <dbReference type="NCBI Taxonomy" id="1631247"/>
    <lineage>
        <taxon>Bacteria</taxon>
        <taxon>Pseudomonadati</taxon>
        <taxon>Pseudomonadota</taxon>
        <taxon>Alphaproteobacteria</taxon>
        <taxon>Hyphomicrobiales</taxon>
        <taxon>Phyllobacteriaceae</taxon>
        <taxon>Mesorhizobium</taxon>
    </lineage>
</organism>
<dbReference type="EMBL" id="FUIG01000032">
    <property type="protein sequence ID" value="SJM32151.1"/>
    <property type="molecule type" value="Genomic_DNA"/>
</dbReference>
<dbReference type="AlphaFoldDB" id="A0A2P9ALY7"/>
<evidence type="ECO:0000313" key="1">
    <source>
        <dbReference type="EMBL" id="SJM32151.1"/>
    </source>
</evidence>
<reference evidence="2" key="1">
    <citation type="submission" date="2016-12" db="EMBL/GenBank/DDBJ databases">
        <authorList>
            <person name="Brunel B."/>
        </authorList>
    </citation>
    <scope>NUCLEOTIDE SEQUENCE [LARGE SCALE GENOMIC DNA]</scope>
</reference>